<keyword evidence="3" id="KW-1185">Reference proteome</keyword>
<name>A0A1E5XQG7_9HYPH</name>
<evidence type="ECO:0000313" key="3">
    <source>
        <dbReference type="Proteomes" id="UP000095463"/>
    </source>
</evidence>
<protein>
    <recommendedName>
        <fullName evidence="1">VOC domain-containing protein</fullName>
    </recommendedName>
</protein>
<organism evidence="2 3">
    <name type="scientific">Devosia insulae DS-56</name>
    <dbReference type="NCBI Taxonomy" id="1116389"/>
    <lineage>
        <taxon>Bacteria</taxon>
        <taxon>Pseudomonadati</taxon>
        <taxon>Pseudomonadota</taxon>
        <taxon>Alphaproteobacteria</taxon>
        <taxon>Hyphomicrobiales</taxon>
        <taxon>Devosiaceae</taxon>
        <taxon>Devosia</taxon>
    </lineage>
</organism>
<dbReference type="PROSITE" id="PS51819">
    <property type="entry name" value="VOC"/>
    <property type="match status" value="1"/>
</dbReference>
<accession>A0A1E5XQG7</accession>
<dbReference type="InterPro" id="IPR037523">
    <property type="entry name" value="VOC_core"/>
</dbReference>
<gene>
    <name evidence="2" type="ORF">VW23_019365</name>
</gene>
<dbReference type="AlphaFoldDB" id="A0A1E5XQG7"/>
<feature type="domain" description="VOC" evidence="1">
    <location>
        <begin position="3"/>
        <end position="120"/>
    </location>
</feature>
<dbReference type="EMBL" id="LAJE02000184">
    <property type="protein sequence ID" value="OEO30830.1"/>
    <property type="molecule type" value="Genomic_DNA"/>
</dbReference>
<dbReference type="OrthoDB" id="9798201at2"/>
<dbReference type="RefSeq" id="WP_069909986.1">
    <property type="nucleotide sequence ID" value="NZ_LAJE02000184.1"/>
</dbReference>
<dbReference type="SUPFAM" id="SSF54593">
    <property type="entry name" value="Glyoxalase/Bleomycin resistance protein/Dihydroxybiphenyl dioxygenase"/>
    <property type="match status" value="1"/>
</dbReference>
<dbReference type="Gene3D" id="3.30.720.110">
    <property type="match status" value="1"/>
</dbReference>
<dbReference type="Proteomes" id="UP000095463">
    <property type="component" value="Unassembled WGS sequence"/>
</dbReference>
<dbReference type="Pfam" id="PF00903">
    <property type="entry name" value="Glyoxalase"/>
    <property type="match status" value="1"/>
</dbReference>
<evidence type="ECO:0000259" key="1">
    <source>
        <dbReference type="PROSITE" id="PS51819"/>
    </source>
</evidence>
<comment type="caution">
    <text evidence="2">The sequence shown here is derived from an EMBL/GenBank/DDBJ whole genome shotgun (WGS) entry which is preliminary data.</text>
</comment>
<sequence>MQFIDRYPITVTDQFLACRDFWARHLSFSVIFENEWFVLMQADGASIAFMSPTHPSWPPGPEGYTAGTSMELEVKDAAAALEEVRASGKEPDYPLTDEPFGQRRFSLKDPSGLWINVVQQL</sequence>
<proteinExistence type="predicted"/>
<dbReference type="Gene3D" id="3.30.720.120">
    <property type="match status" value="1"/>
</dbReference>
<dbReference type="InterPro" id="IPR029068">
    <property type="entry name" value="Glyas_Bleomycin-R_OHBP_Dase"/>
</dbReference>
<reference evidence="2 3" key="1">
    <citation type="journal article" date="2015" name="Genome Announc.">
        <title>Genome Assemblies of Three Soil-Associated Devosia species: D. insulae, D. limi, and D. soli.</title>
        <authorList>
            <person name="Hassan Y.I."/>
            <person name="Lepp D."/>
            <person name="Zhou T."/>
        </authorList>
    </citation>
    <scope>NUCLEOTIDE SEQUENCE [LARGE SCALE GENOMIC DNA]</scope>
    <source>
        <strain evidence="2 3">DS-56</strain>
    </source>
</reference>
<evidence type="ECO:0000313" key="2">
    <source>
        <dbReference type="EMBL" id="OEO30830.1"/>
    </source>
</evidence>
<dbReference type="InterPro" id="IPR004360">
    <property type="entry name" value="Glyas_Fos-R_dOase_dom"/>
</dbReference>